<feature type="chain" id="PRO_5043937760" evidence="1">
    <location>
        <begin position="24"/>
        <end position="230"/>
    </location>
</feature>
<protein>
    <submittedName>
        <fullName evidence="2">Uncharacterized protein</fullName>
    </submittedName>
</protein>
<dbReference type="PANTHER" id="PTHR33880">
    <property type="entry name" value="EXPRESSED PROTEIN"/>
    <property type="match status" value="1"/>
</dbReference>
<dbReference type="InterPro" id="IPR038941">
    <property type="entry name" value="At4g14100-like"/>
</dbReference>
<evidence type="ECO:0000256" key="1">
    <source>
        <dbReference type="SAM" id="SignalP"/>
    </source>
</evidence>
<dbReference type="PANTHER" id="PTHR33880:SF12">
    <property type="entry name" value="TRANSFERRING GLYCOSYL GROUPS, PUTATIVE-RELATED"/>
    <property type="match status" value="1"/>
</dbReference>
<dbReference type="Proteomes" id="UP001140949">
    <property type="component" value="Unassembled WGS sequence"/>
</dbReference>
<reference evidence="2" key="2">
    <citation type="submission" date="2023-04" db="EMBL/GenBank/DDBJ databases">
        <authorList>
            <person name="Bruccoleri R.E."/>
            <person name="Oakeley E.J."/>
            <person name="Faust A.-M."/>
            <person name="Dessus-Babus S."/>
            <person name="Altorfer M."/>
            <person name="Burckhardt D."/>
            <person name="Oertli M."/>
            <person name="Naumann U."/>
            <person name="Petersen F."/>
            <person name="Wong J."/>
        </authorList>
    </citation>
    <scope>NUCLEOTIDE SEQUENCE</scope>
    <source>
        <strain evidence="2">GSM-AAB239-AS_SAM_17_03QT</strain>
        <tissue evidence="2">Leaf</tissue>
    </source>
</reference>
<feature type="signal peptide" evidence="1">
    <location>
        <begin position="1"/>
        <end position="23"/>
    </location>
</feature>
<dbReference type="AlphaFoldDB" id="A0AAX6G5G0"/>
<reference evidence="2" key="1">
    <citation type="journal article" date="2023" name="GigaByte">
        <title>Genome assembly of the bearded iris, Iris pallida Lam.</title>
        <authorList>
            <person name="Bruccoleri R.E."/>
            <person name="Oakeley E.J."/>
            <person name="Faust A.M.E."/>
            <person name="Altorfer M."/>
            <person name="Dessus-Babus S."/>
            <person name="Burckhardt D."/>
            <person name="Oertli M."/>
            <person name="Naumann U."/>
            <person name="Petersen F."/>
            <person name="Wong J."/>
        </authorList>
    </citation>
    <scope>NUCLEOTIDE SEQUENCE</scope>
    <source>
        <strain evidence="2">GSM-AAB239-AS_SAM_17_03QT</strain>
    </source>
</reference>
<organism evidence="2 3">
    <name type="scientific">Iris pallida</name>
    <name type="common">Sweet iris</name>
    <dbReference type="NCBI Taxonomy" id="29817"/>
    <lineage>
        <taxon>Eukaryota</taxon>
        <taxon>Viridiplantae</taxon>
        <taxon>Streptophyta</taxon>
        <taxon>Embryophyta</taxon>
        <taxon>Tracheophyta</taxon>
        <taxon>Spermatophyta</taxon>
        <taxon>Magnoliopsida</taxon>
        <taxon>Liliopsida</taxon>
        <taxon>Asparagales</taxon>
        <taxon>Iridaceae</taxon>
        <taxon>Iridoideae</taxon>
        <taxon>Irideae</taxon>
        <taxon>Iris</taxon>
    </lineage>
</organism>
<keyword evidence="1" id="KW-0732">Signal</keyword>
<accession>A0AAX6G5G0</accession>
<keyword evidence="3" id="KW-1185">Reference proteome</keyword>
<comment type="caution">
    <text evidence="2">The sequence shown here is derived from an EMBL/GenBank/DDBJ whole genome shotgun (WGS) entry which is preliminary data.</text>
</comment>
<name>A0AAX6G5G0_IRIPA</name>
<dbReference type="EMBL" id="JANAVB010022679">
    <property type="protein sequence ID" value="KAJ6823558.1"/>
    <property type="molecule type" value="Genomic_DNA"/>
</dbReference>
<proteinExistence type="predicted"/>
<evidence type="ECO:0000313" key="3">
    <source>
        <dbReference type="Proteomes" id="UP001140949"/>
    </source>
</evidence>
<sequence>MPMEPRRLALLLQAIVLLQAVKALQSDTGVPTPTLWPERFHALLFMNVSTTGHLQVTDLWYDWPKGRNLNLMQKQLGDLLHDVEWNNGTSYYYTLGPAGTCLVRDFGVGIPRRDWLAGSTYLGRRHTDGFLCHVWEKVDFIWYYEDVDTRRPVRWDFYDGIRTHVMTFEVGAALEDSEWQAPTYCFTDDDTDDESRDRRPNGDDLDLLMGDDVDLLMDHSIRKLVQRPSE</sequence>
<gene>
    <name evidence="2" type="ORF">M6B38_383020</name>
</gene>
<evidence type="ECO:0000313" key="2">
    <source>
        <dbReference type="EMBL" id="KAJ6823558.1"/>
    </source>
</evidence>